<dbReference type="GO" id="GO:0004519">
    <property type="term" value="F:endonuclease activity"/>
    <property type="evidence" value="ECO:0007669"/>
    <property type="project" value="UniProtKB-KW"/>
</dbReference>
<dbReference type="InterPro" id="IPR041373">
    <property type="entry name" value="RT_RNaseH"/>
</dbReference>
<dbReference type="OMA" id="CHKISAR"/>
<evidence type="ECO:0000256" key="4">
    <source>
        <dbReference type="ARBA" id="ARBA00022759"/>
    </source>
</evidence>
<evidence type="ECO:0000256" key="6">
    <source>
        <dbReference type="ARBA" id="ARBA00022918"/>
    </source>
</evidence>
<dbReference type="Gramene" id="EOY03332">
    <property type="protein sequence ID" value="EOY03332"/>
    <property type="gene ID" value="TCM_018259"/>
</dbReference>
<dbReference type="Proteomes" id="UP000026915">
    <property type="component" value="Chromosome 4"/>
</dbReference>
<keyword evidence="5" id="KW-0378">Hydrolase</keyword>
<dbReference type="FunFam" id="3.10.20.370:FF:000001">
    <property type="entry name" value="Retrovirus-related Pol polyprotein from transposon 17.6-like protein"/>
    <property type="match status" value="1"/>
</dbReference>
<dbReference type="GO" id="GO:0016787">
    <property type="term" value="F:hydrolase activity"/>
    <property type="evidence" value="ECO:0007669"/>
    <property type="project" value="UniProtKB-KW"/>
</dbReference>
<sequence>MSRYGAIRRFIRDFSKISKPLCNLLEKDTSFNFDDACHDAFVELKKRLISPPIITVADWNLPFELICDASDYTVSAILGQRKIKILHPIYYASRTLNEAQANYTTTEKELLAIVFAFDKFRSYHVSTKVIVYTDHVVIKYLIEKKDAKPRLIRLVLLLQEFNLKIRDRKGTENQLADHLSRLENNEHIGNSTVINETFPNEQLFFVEKQKNLPWYADVVNYLVSKLFPLEFNSQKKKKFLHDVKYYMWDEPFLYKHCGDQIIKKCVLEEEFENILHHCHSSDYRRHYEGK</sequence>
<evidence type="ECO:0000256" key="5">
    <source>
        <dbReference type="ARBA" id="ARBA00022801"/>
    </source>
</evidence>
<keyword evidence="2" id="KW-0548">Nucleotidyltransferase</keyword>
<dbReference type="AlphaFoldDB" id="A0A061EG27"/>
<evidence type="ECO:0000256" key="2">
    <source>
        <dbReference type="ARBA" id="ARBA00022695"/>
    </source>
</evidence>
<keyword evidence="6" id="KW-0695">RNA-directed DNA polymerase</keyword>
<reference evidence="8 9" key="1">
    <citation type="journal article" date="2013" name="Genome Biol.">
        <title>The genome sequence of the most widely cultivated cacao type and its use to identify candidate genes regulating pod color.</title>
        <authorList>
            <person name="Motamayor J.C."/>
            <person name="Mockaitis K."/>
            <person name="Schmutz J."/>
            <person name="Haiminen N."/>
            <person name="Iii D.L."/>
            <person name="Cornejo O."/>
            <person name="Findley S.D."/>
            <person name="Zheng P."/>
            <person name="Utro F."/>
            <person name="Royaert S."/>
            <person name="Saski C."/>
            <person name="Jenkins J."/>
            <person name="Podicheti R."/>
            <person name="Zhao M."/>
            <person name="Scheffler B.E."/>
            <person name="Stack J.C."/>
            <person name="Feltus F.A."/>
            <person name="Mustiga G.M."/>
            <person name="Amores F."/>
            <person name="Phillips W."/>
            <person name="Marelli J.P."/>
            <person name="May G.D."/>
            <person name="Shapiro H."/>
            <person name="Ma J."/>
            <person name="Bustamante C.D."/>
            <person name="Schnell R.J."/>
            <person name="Main D."/>
            <person name="Gilbert D."/>
            <person name="Parida L."/>
            <person name="Kuhn D.N."/>
        </authorList>
    </citation>
    <scope>NUCLEOTIDE SEQUENCE [LARGE SCALE GENOMIC DNA]</scope>
    <source>
        <strain evidence="9">cv. Matina 1-6</strain>
    </source>
</reference>
<dbReference type="EMBL" id="CM001882">
    <property type="protein sequence ID" value="EOY03332.1"/>
    <property type="molecule type" value="Genomic_DNA"/>
</dbReference>
<evidence type="ECO:0000259" key="7">
    <source>
        <dbReference type="Pfam" id="PF17917"/>
    </source>
</evidence>
<dbReference type="Pfam" id="PF17917">
    <property type="entry name" value="RT_RNaseH"/>
    <property type="match status" value="1"/>
</dbReference>
<keyword evidence="9" id="KW-1185">Reference proteome</keyword>
<dbReference type="HOGENOM" id="CLU_000384_33_1_1"/>
<keyword evidence="3" id="KW-0540">Nuclease</keyword>
<dbReference type="Gene3D" id="3.30.70.270">
    <property type="match status" value="1"/>
</dbReference>
<name>A0A061EG27_THECC</name>
<evidence type="ECO:0000313" key="8">
    <source>
        <dbReference type="EMBL" id="EOY03332.1"/>
    </source>
</evidence>
<protein>
    <recommendedName>
        <fullName evidence="7">Reverse transcriptase RNase H-like domain-containing protein</fullName>
    </recommendedName>
</protein>
<dbReference type="eggNOG" id="KOG0017">
    <property type="taxonomic scope" value="Eukaryota"/>
</dbReference>
<dbReference type="SUPFAM" id="SSF56672">
    <property type="entry name" value="DNA/RNA polymerases"/>
    <property type="match status" value="1"/>
</dbReference>
<accession>A0A061EG27</accession>
<dbReference type="STRING" id="3641.A0A061EG27"/>
<dbReference type="CDD" id="cd09274">
    <property type="entry name" value="RNase_HI_RT_Ty3"/>
    <property type="match status" value="1"/>
</dbReference>
<dbReference type="InParanoid" id="A0A061EG27"/>
<keyword evidence="1" id="KW-0808">Transferase</keyword>
<dbReference type="InterPro" id="IPR043502">
    <property type="entry name" value="DNA/RNA_pol_sf"/>
</dbReference>
<dbReference type="InterPro" id="IPR043128">
    <property type="entry name" value="Rev_trsase/Diguanyl_cyclase"/>
</dbReference>
<evidence type="ECO:0000256" key="1">
    <source>
        <dbReference type="ARBA" id="ARBA00022679"/>
    </source>
</evidence>
<dbReference type="PANTHER" id="PTHR34072">
    <property type="entry name" value="ENZYMATIC POLYPROTEIN-RELATED"/>
    <property type="match status" value="1"/>
</dbReference>
<feature type="domain" description="Reverse transcriptase RNase H-like" evidence="7">
    <location>
        <begin position="58"/>
        <end position="161"/>
    </location>
</feature>
<evidence type="ECO:0000313" key="9">
    <source>
        <dbReference type="Proteomes" id="UP000026915"/>
    </source>
</evidence>
<organism evidence="8 9">
    <name type="scientific">Theobroma cacao</name>
    <name type="common">Cacao</name>
    <name type="synonym">Cocoa</name>
    <dbReference type="NCBI Taxonomy" id="3641"/>
    <lineage>
        <taxon>Eukaryota</taxon>
        <taxon>Viridiplantae</taxon>
        <taxon>Streptophyta</taxon>
        <taxon>Embryophyta</taxon>
        <taxon>Tracheophyta</taxon>
        <taxon>Spermatophyta</taxon>
        <taxon>Magnoliopsida</taxon>
        <taxon>eudicotyledons</taxon>
        <taxon>Gunneridae</taxon>
        <taxon>Pentapetalae</taxon>
        <taxon>rosids</taxon>
        <taxon>malvids</taxon>
        <taxon>Malvales</taxon>
        <taxon>Malvaceae</taxon>
        <taxon>Byttnerioideae</taxon>
        <taxon>Theobroma</taxon>
    </lineage>
</organism>
<keyword evidence="4" id="KW-0255">Endonuclease</keyword>
<dbReference type="PANTHER" id="PTHR34072:SF57">
    <property type="entry name" value="RNA-DIRECTED DNA POLYMERASE"/>
    <property type="match status" value="1"/>
</dbReference>
<evidence type="ECO:0000256" key="3">
    <source>
        <dbReference type="ARBA" id="ARBA00022722"/>
    </source>
</evidence>
<gene>
    <name evidence="8" type="ORF">TCM_018259</name>
</gene>
<proteinExistence type="predicted"/>
<dbReference type="GO" id="GO:0003964">
    <property type="term" value="F:RNA-directed DNA polymerase activity"/>
    <property type="evidence" value="ECO:0007669"/>
    <property type="project" value="UniProtKB-KW"/>
</dbReference>